<feature type="domain" description="Putative zinc-finger" evidence="2">
    <location>
        <begin position="12"/>
        <end position="46"/>
    </location>
</feature>
<protein>
    <recommendedName>
        <fullName evidence="2">Putative zinc-finger domain-containing protein</fullName>
    </recommendedName>
</protein>
<reference evidence="3" key="1">
    <citation type="submission" date="2019-12" db="EMBL/GenBank/DDBJ databases">
        <authorList>
            <person name="Cremers G."/>
        </authorList>
    </citation>
    <scope>NUCLEOTIDE SEQUENCE</scope>
    <source>
        <strain evidence="3">Mbul1</strain>
    </source>
</reference>
<dbReference type="EMBL" id="LR743504">
    <property type="protein sequence ID" value="CAA2105868.1"/>
    <property type="molecule type" value="Genomic_DNA"/>
</dbReference>
<dbReference type="InterPro" id="IPR027383">
    <property type="entry name" value="Znf_put"/>
</dbReference>
<accession>A0A679JB51</accession>
<feature type="transmembrane region" description="Helical" evidence="1">
    <location>
        <begin position="93"/>
        <end position="114"/>
    </location>
</feature>
<name>A0A679JB51_9HYPH</name>
<dbReference type="InterPro" id="IPR041916">
    <property type="entry name" value="Anti_sigma_zinc_sf"/>
</dbReference>
<proteinExistence type="predicted"/>
<keyword evidence="1" id="KW-1133">Transmembrane helix</keyword>
<keyword evidence="1" id="KW-0472">Membrane</keyword>
<gene>
    <name evidence="3" type="ORF">MBUL_03404</name>
</gene>
<evidence type="ECO:0000259" key="2">
    <source>
        <dbReference type="Pfam" id="PF13490"/>
    </source>
</evidence>
<evidence type="ECO:0000256" key="1">
    <source>
        <dbReference type="SAM" id="Phobius"/>
    </source>
</evidence>
<dbReference type="Pfam" id="PF13490">
    <property type="entry name" value="zf-HC2"/>
    <property type="match status" value="1"/>
</dbReference>
<dbReference type="AlphaFoldDB" id="A0A679JB51"/>
<sequence>MSDDPCADLDPCADVHLLIQADVDGELDPAEAARVAAHLETCPACARMQARLLDLSARVRETPRHRAPALLRKAVRDRVASRSAWGGFPVGRWRSAIGAAGMVLAACLALFAVLPRADAMPDWIVAAHIRALQPDHLTDVVSSEQHTVKPWFAGRLPFAPPVKNLAAEGFPLAGGRLDYLPGNTAATLVYKRRQHVIDLFIWPAGGGDHGSGTGVREGYNYVRWQAGGMAFWAVSDLNARELGEFAALWR</sequence>
<organism evidence="3">
    <name type="scientific">Methylobacterium bullatum</name>
    <dbReference type="NCBI Taxonomy" id="570505"/>
    <lineage>
        <taxon>Bacteria</taxon>
        <taxon>Pseudomonadati</taxon>
        <taxon>Pseudomonadota</taxon>
        <taxon>Alphaproteobacteria</taxon>
        <taxon>Hyphomicrobiales</taxon>
        <taxon>Methylobacteriaceae</taxon>
        <taxon>Methylobacterium</taxon>
    </lineage>
</organism>
<dbReference type="Gene3D" id="1.10.10.1320">
    <property type="entry name" value="Anti-sigma factor, zinc-finger domain"/>
    <property type="match status" value="1"/>
</dbReference>
<keyword evidence="1" id="KW-0812">Transmembrane</keyword>
<evidence type="ECO:0000313" key="3">
    <source>
        <dbReference type="EMBL" id="CAA2105868.1"/>
    </source>
</evidence>